<name>A0A372ZNM2_9ACTN</name>
<evidence type="ECO:0000313" key="2">
    <source>
        <dbReference type="EMBL" id="RGD57489.1"/>
    </source>
</evidence>
<proteinExistence type="predicted"/>
<gene>
    <name evidence="2" type="ORF">DR950_06480</name>
</gene>
<evidence type="ECO:0000256" key="1">
    <source>
        <dbReference type="SAM" id="SignalP"/>
    </source>
</evidence>
<accession>A0A372ZNM2</accession>
<keyword evidence="3" id="KW-1185">Reference proteome</keyword>
<organism evidence="2 3">
    <name type="scientific">Kitasatospora xanthocidica</name>
    <dbReference type="NCBI Taxonomy" id="83382"/>
    <lineage>
        <taxon>Bacteria</taxon>
        <taxon>Bacillati</taxon>
        <taxon>Actinomycetota</taxon>
        <taxon>Actinomycetes</taxon>
        <taxon>Kitasatosporales</taxon>
        <taxon>Streptomycetaceae</taxon>
        <taxon>Kitasatospora</taxon>
    </lineage>
</organism>
<reference evidence="2 3" key="1">
    <citation type="submission" date="2018-08" db="EMBL/GenBank/DDBJ databases">
        <title>Diversity &amp; Physiological Properties of Lignin-Decomposing Actinobacteria from Soil.</title>
        <authorList>
            <person name="Roh S.G."/>
            <person name="Kim S.B."/>
        </authorList>
    </citation>
    <scope>NUCLEOTIDE SEQUENCE [LARGE SCALE GENOMIC DNA]</scope>
    <source>
        <strain evidence="2 3">MMS17-GH009</strain>
    </source>
</reference>
<dbReference type="Proteomes" id="UP000263377">
    <property type="component" value="Unassembled WGS sequence"/>
</dbReference>
<sequence length="85" mass="8514">MRRSVPCLVSSAPLVLVLSLLGAPVPAQAAPAPRAPAGPAAAAPTRATGTFAVPAQDCGPWGCQYAPPHFLPEDPPAPCGAFTWG</sequence>
<evidence type="ECO:0000313" key="3">
    <source>
        <dbReference type="Proteomes" id="UP000263377"/>
    </source>
</evidence>
<feature type="chain" id="PRO_5016714273" evidence="1">
    <location>
        <begin position="30"/>
        <end position="85"/>
    </location>
</feature>
<dbReference type="RefSeq" id="WP_117486263.1">
    <property type="nucleotide sequence ID" value="NZ_QVIG01000001.1"/>
</dbReference>
<feature type="signal peptide" evidence="1">
    <location>
        <begin position="1"/>
        <end position="29"/>
    </location>
</feature>
<dbReference type="AlphaFoldDB" id="A0A372ZNM2"/>
<dbReference type="EMBL" id="QVIG01000001">
    <property type="protein sequence ID" value="RGD57489.1"/>
    <property type="molecule type" value="Genomic_DNA"/>
</dbReference>
<comment type="caution">
    <text evidence="2">The sequence shown here is derived from an EMBL/GenBank/DDBJ whole genome shotgun (WGS) entry which is preliminary data.</text>
</comment>
<keyword evidence="1" id="KW-0732">Signal</keyword>
<protein>
    <submittedName>
        <fullName evidence="2">Uncharacterized protein</fullName>
    </submittedName>
</protein>